<feature type="transmembrane region" description="Helical" evidence="4">
    <location>
        <begin position="107"/>
        <end position="133"/>
    </location>
</feature>
<name>A0A8T0S8Q5_PANVG</name>
<dbReference type="PANTHER" id="PTHR31234">
    <property type="entry name" value="LATE EMBRYOGENESIS ABUNDANT (LEA) HYDROXYPROLINE-RICH GLYCOPROTEIN FAMILY"/>
    <property type="match status" value="1"/>
</dbReference>
<evidence type="ECO:0008006" key="7">
    <source>
        <dbReference type="Google" id="ProtNLM"/>
    </source>
</evidence>
<evidence type="ECO:0000256" key="3">
    <source>
        <dbReference type="SAM" id="MobiDB-lite"/>
    </source>
</evidence>
<feature type="region of interest" description="Disordered" evidence="3">
    <location>
        <begin position="1"/>
        <end position="102"/>
    </location>
</feature>
<evidence type="ECO:0000313" key="6">
    <source>
        <dbReference type="Proteomes" id="UP000823388"/>
    </source>
</evidence>
<evidence type="ECO:0000256" key="2">
    <source>
        <dbReference type="ARBA" id="ARBA00023136"/>
    </source>
</evidence>
<feature type="compositionally biased region" description="Pro residues" evidence="3">
    <location>
        <begin position="49"/>
        <end position="62"/>
    </location>
</feature>
<dbReference type="InterPro" id="IPR044839">
    <property type="entry name" value="NDR1-like"/>
</dbReference>
<comment type="caution">
    <text evidence="5">The sequence shown here is derived from an EMBL/GenBank/DDBJ whole genome shotgun (WGS) entry which is preliminary data.</text>
</comment>
<dbReference type="AlphaFoldDB" id="A0A8T0S8Q5"/>
<sequence length="290" mass="30623">MHLQKQLPPRRGEAPAPAAVPPGHYAAAGQPFFRPPPPSDPPGAGHNRAPPPERPSPRPPYAERPLPRSSSDHPAPTAPGRGPPQHAYPAAAEHPLRRPTRKRSSSALASCLAATAFLVLSAGGAGAALFLLFRPRPPDIAVAAVRLPSFAAANGTVAFTFQQTASVRNPNRSPLAHFHSSLRVAYAGGELGSVYIPAGLIDGGRTKDMSATFDVPAIPVAQQQQQPQMGIAAAQQQQQQPQPVAIEVESLLVVNGRVKMLRLLTHRVQAAKVCRVALSPLDGRVLGFRC</sequence>
<evidence type="ECO:0000313" key="5">
    <source>
        <dbReference type="EMBL" id="KAG2594607.1"/>
    </source>
</evidence>
<comment type="subcellular location">
    <subcellularLocation>
        <location evidence="1">Membrane</location>
    </subcellularLocation>
</comment>
<proteinExistence type="predicted"/>
<dbReference type="GO" id="GO:0005886">
    <property type="term" value="C:plasma membrane"/>
    <property type="evidence" value="ECO:0007669"/>
    <property type="project" value="TreeGrafter"/>
</dbReference>
<protein>
    <recommendedName>
        <fullName evidence="7">Late embryogenesis abundant protein LEA-2 subgroup domain-containing protein</fullName>
    </recommendedName>
</protein>
<keyword evidence="4" id="KW-0812">Transmembrane</keyword>
<dbReference type="SUPFAM" id="SSF117070">
    <property type="entry name" value="LEA14-like"/>
    <property type="match status" value="1"/>
</dbReference>
<keyword evidence="6" id="KW-1185">Reference proteome</keyword>
<dbReference type="PANTHER" id="PTHR31234:SF3">
    <property type="entry name" value="LATE EMBRYOGENESIS ABUNDANT (LEA) HYDROXYPROLINE-RICH GLYCOPROTEIN FAMILY"/>
    <property type="match status" value="1"/>
</dbReference>
<accession>A0A8T0S8Q5</accession>
<keyword evidence="2 4" id="KW-0472">Membrane</keyword>
<evidence type="ECO:0000256" key="1">
    <source>
        <dbReference type="ARBA" id="ARBA00004370"/>
    </source>
</evidence>
<feature type="compositionally biased region" description="Low complexity" evidence="3">
    <location>
        <begin position="14"/>
        <end position="32"/>
    </location>
</feature>
<dbReference type="EMBL" id="CM029045">
    <property type="protein sequence ID" value="KAG2594607.1"/>
    <property type="molecule type" value="Genomic_DNA"/>
</dbReference>
<dbReference type="GO" id="GO:0098542">
    <property type="term" value="P:defense response to other organism"/>
    <property type="evidence" value="ECO:0007669"/>
    <property type="project" value="InterPro"/>
</dbReference>
<gene>
    <name evidence="5" type="ORF">PVAP13_5KG005300</name>
</gene>
<organism evidence="5 6">
    <name type="scientific">Panicum virgatum</name>
    <name type="common">Blackwell switchgrass</name>
    <dbReference type="NCBI Taxonomy" id="38727"/>
    <lineage>
        <taxon>Eukaryota</taxon>
        <taxon>Viridiplantae</taxon>
        <taxon>Streptophyta</taxon>
        <taxon>Embryophyta</taxon>
        <taxon>Tracheophyta</taxon>
        <taxon>Spermatophyta</taxon>
        <taxon>Magnoliopsida</taxon>
        <taxon>Liliopsida</taxon>
        <taxon>Poales</taxon>
        <taxon>Poaceae</taxon>
        <taxon>PACMAD clade</taxon>
        <taxon>Panicoideae</taxon>
        <taxon>Panicodae</taxon>
        <taxon>Paniceae</taxon>
        <taxon>Panicinae</taxon>
        <taxon>Panicum</taxon>
        <taxon>Panicum sect. Hiantes</taxon>
    </lineage>
</organism>
<evidence type="ECO:0000256" key="4">
    <source>
        <dbReference type="SAM" id="Phobius"/>
    </source>
</evidence>
<keyword evidence="4" id="KW-1133">Transmembrane helix</keyword>
<dbReference type="Proteomes" id="UP000823388">
    <property type="component" value="Chromosome 5K"/>
</dbReference>
<reference evidence="5" key="1">
    <citation type="submission" date="2020-05" db="EMBL/GenBank/DDBJ databases">
        <title>WGS assembly of Panicum virgatum.</title>
        <authorList>
            <person name="Lovell J.T."/>
            <person name="Jenkins J."/>
            <person name="Shu S."/>
            <person name="Juenger T.E."/>
            <person name="Schmutz J."/>
        </authorList>
    </citation>
    <scope>NUCLEOTIDE SEQUENCE</scope>
    <source>
        <strain evidence="5">AP13</strain>
    </source>
</reference>